<gene>
    <name evidence="7" type="primary">amyA</name>
    <name evidence="7" type="ORF">NCTC7582_03740</name>
</gene>
<evidence type="ECO:0000256" key="5">
    <source>
        <dbReference type="SAM" id="MobiDB-lite"/>
    </source>
</evidence>
<evidence type="ECO:0000313" key="8">
    <source>
        <dbReference type="Proteomes" id="UP000251431"/>
    </source>
</evidence>
<dbReference type="PANTHER" id="PTHR45661">
    <property type="entry name" value="SURFACE ANTIGEN"/>
    <property type="match status" value="1"/>
</dbReference>
<dbReference type="Gene3D" id="1.10.10.1270">
    <property type="entry name" value="Sbi, C3 binding domain IV"/>
    <property type="match status" value="2"/>
</dbReference>
<dbReference type="Pfam" id="PF13306">
    <property type="entry name" value="LRR_5"/>
    <property type="match status" value="4"/>
</dbReference>
<feature type="coiled-coil region" evidence="4">
    <location>
        <begin position="2023"/>
        <end position="2101"/>
    </location>
</feature>
<dbReference type="Pfam" id="PF00395">
    <property type="entry name" value="SLH"/>
    <property type="match status" value="3"/>
</dbReference>
<feature type="domain" description="SLH" evidence="6">
    <location>
        <begin position="3001"/>
        <end position="3064"/>
    </location>
</feature>
<dbReference type="RefSeq" id="WP_112118055.1">
    <property type="nucleotide sequence ID" value="NZ_UAQE01000002.1"/>
</dbReference>
<keyword evidence="2" id="KW-0964">Secreted</keyword>
<dbReference type="InterPro" id="IPR001119">
    <property type="entry name" value="SLH_dom"/>
</dbReference>
<dbReference type="PROSITE" id="PS51272">
    <property type="entry name" value="SLH"/>
    <property type="match status" value="3"/>
</dbReference>
<organism evidence="7 8">
    <name type="scientific">Lysinibacillus capsici</name>
    <dbReference type="NCBI Taxonomy" id="2115968"/>
    <lineage>
        <taxon>Bacteria</taxon>
        <taxon>Bacillati</taxon>
        <taxon>Bacillota</taxon>
        <taxon>Bacilli</taxon>
        <taxon>Bacillales</taxon>
        <taxon>Bacillaceae</taxon>
        <taxon>Lysinibacillus</taxon>
    </lineage>
</organism>
<proteinExistence type="predicted"/>
<dbReference type="InterPro" id="IPR013783">
    <property type="entry name" value="Ig-like_fold"/>
</dbReference>
<keyword evidence="4" id="KW-0175">Coiled coil</keyword>
<dbReference type="Gene3D" id="2.60.40.10">
    <property type="entry name" value="Immunoglobulins"/>
    <property type="match status" value="1"/>
</dbReference>
<dbReference type="Gene3D" id="3.80.10.10">
    <property type="entry name" value="Ribonuclease Inhibitor"/>
    <property type="match status" value="6"/>
</dbReference>
<comment type="subcellular location">
    <subcellularLocation>
        <location evidence="1">Secreted</location>
    </subcellularLocation>
</comment>
<dbReference type="InterPro" id="IPR041909">
    <property type="entry name" value="Sbi_C3_db_domIV"/>
</dbReference>
<feature type="compositionally biased region" description="Pro residues" evidence="5">
    <location>
        <begin position="2763"/>
        <end position="2787"/>
    </location>
</feature>
<dbReference type="InterPro" id="IPR053139">
    <property type="entry name" value="Surface_bspA-like"/>
</dbReference>
<accession>A0A2X1A002</accession>
<dbReference type="EMBL" id="UAQE01000002">
    <property type="protein sequence ID" value="SPU37333.1"/>
    <property type="molecule type" value="Genomic_DNA"/>
</dbReference>
<evidence type="ECO:0000259" key="6">
    <source>
        <dbReference type="PROSITE" id="PS51272"/>
    </source>
</evidence>
<evidence type="ECO:0000256" key="3">
    <source>
        <dbReference type="ARBA" id="ARBA00022729"/>
    </source>
</evidence>
<dbReference type="EC" id="3.2.1.4" evidence="7"/>
<sequence length="3125" mass="343001">MSKEKGSKKKVKMSKKEKLFISTVAAGALVAGVSMVAGIQDVEAATPNPETDFKYTVNNGKVTITKYTGVSKDVVFPSTIGGLPVVQIGEDATHFTLGSFTGQKLTSVIIPDSVKKIGDYAFHDNLISSLVLSNGLTSIGTYAFNSNQLTSVVIPNSVTSLGSTSFSRNLLTSVNIPSGLTDIGASAFSYNKITSLVIPSNVVSIGQKAFEHNLIADIKLPSTLKLIGNYAFYDNLLTSVELPDSLESVGSAVFYSNPNLKEIIYRGNSTTAYYDSWSLTKSTIFKGYLGTSFEVSVKGQNLTFEPLAPASPFTYEVIGNTVKITGYTGTEKSIEIPSTIEGKPVTEIGVGAFKYLELTNVVIPNTVKTIGYSAFEGHKLTNLVLPEGLQTIDSDAFSGGTLETVSLPSTLTKIGDNAFRSNHLTGINIPDSVTDIGTYAFSTNSIATAKLPSGITHLKQGIFHMNILESINIPNSVTIIDYEAFNSNALKSIEIPNSVTTINDGAFAFNNLETVTIPKNLKSIAPESFAKNDLKTVIIPEGVEQIMANAFESNYLTSITIPKTVKTIEKEAFFRNRLTTINFSLDSTLHTIETMAFAGSPITTIDLPKSLTTIGDQAFFENNLSSLYIPRSVETIGARAFLGSKNLATVLYDNSGTETLGSNIFGKPANVTPQFFGNSGNFKAYIEGTYETSYTVYNAPPKLTVNKSEGSKEVYMLSLSRGSLGADASANFTNIRYTVTDSETLKGDETFQYSGVIDAPTYDGMVSLAGKPDGNYFLHVRTTSDVKFGLNKPVKVVNDTVTPLVYDTVDLEVKTHYTVNEDKTSALVKPIFNKSNIKTVKYAKGKNLPVNYFTSGLNNGQITDITSNTNHEFTVTEGTPYTIYAEDQSGNKTVQTFDPSFVYATMDNSISIQGYWGSDVDVVIPDIIEGLQVTRIAPNAFQPLSESTQLAQGQSTVKLNSVVIPETVTHIGNSAFYKNNLQSITLPQNLTLLDGYAFTGNKLTNVVLPAGITSITDGVFLGNRLTSIDIQGVITQIGTDALNGNKLTSFVVPDTVTKIGARALQSNLLSTVTLNDGLISIGSDAFSLNSITKLVIPSTVTKIDTRAFNVNPLTHVEFKGTDAVTTIGEEAFNTPSAKYYGLQGTIYESYITDKGYSYNNFYALVGYSDQVKKSHSLTITPTAGNPSDAIYYAFSKEANAEDVQSADWVSVPNEGATALLDDSFEDGTYYLHTKVVWGNDTLFKTSNPLELDNLPPVEPTLSVVLDDSKSITVTVDYPADAVTKEYQIGNGTWTQYTAPIVLTENGTIKARATDAAGNETISKPLEVDVQAIKLKWLLDNYTTATTDDFAWAGVSGVSSENIESLKEIVTDYIATFNGGEVTVPTVANYETWLTYIDSLANIQTRIENAKSIAIPSELAIAIQDIKDAINALPDWVTGKTSFNEEVSFLERYASALDAVIDVEASLKQADKDSAQQLVDVIGDDHIEKQLSDRLEIVQEFIDATTFVENAESTRNEEDILKAHTKVAALPDHTVKAQLQNRLDALIHLIEVEQAVSKSEETLVQEDTDEAQTLVDTLPNGDKKDSLQSRLDLVQDIINASNAVKQAELTSSDEDIATAQDAIDLLPASEKKSELQNRLDAVKNLGDASKAVVTAETNLTQVDHDKAKQLVEALPNGTVKDNLISRLNDVQNIINATKAVDNAKDFPTVENIQTAQEAINKINESNPKKDELQSILDTVTNLKAVEDAVSKSETSLDQEDVNTARGLVDALDDSDVKEVFIERLDEVQRLIDAEKAVSNLEQSLSKDNYDGVKSQVEALKDHPKKDELLDRLEAIKEKIDKLIAEEEAEKAVDNAGSTLDRNDYDKAKDLVNNLEDGSKKEELQDRLDEIGKILNKIDEIEEDLKNAENTNSPDLDDIQNKIEELPDSDKKDDLQNKLDEIRENNGAEKAVETVEETLDRDDYNAAKDLVDKLDDGPKKDELQGRLDDVLEKIEALESVGKAEESKLQPDVDNAKDIVNQLPDSEFKNELLERLEELQKELDKQTSETEAEKAVEKVEDSLKRADYDQAKDLVDRLVDEVKKGELQERLESVLEKIDAIEAVDNSEKTLTQQDKNDAQSKVDKLPEGELKDELQNRLDEVQKIIDNLSAEEQAEKAVEKTESTLDKGEFIIAQDLVNALEDGSKKNELQDRLDKIKDFIGLIDEIDKTLKEAEDTLNTDKLENVQEQITSLPDSVIKGSLQDRLDDLLAYREAEKSVSKAEEVAVQSYKDKAQELVNQLKPWKGKDHLQERLDKLQDVIDQKEGDLIDKILNDPDHVTSQELADYTDNDVVDEKLKDYIENILEEAENGNITKDDVVQIVRLITFLERAKRSMAEGDITKYEAEYLSATVSVKSNFPNASVLRAIPGYLNDILDLPSLAKEIAELLNRPLNDVLAELESLLGSDEVITLSYTVQYVTEDGEVILEQPKEAPTGTVTVKAQAIEGYELVSEGTQTFELTEDTKGTVITFIVKPAKEVTEITQGSYTIEYVTLENEVVHTETIKEVDFGKIDVVAQAPEGYELLETEEPTQTIELSKDIPFEILRFVVKQKEAAIETPSTVEGEESVEKPEAEETTTDEPIVEPSEVEETPSTEEELPSAEQTSEPKTEETTEEASVETVTAPTIGEETALVRSFLVASLDNAYFTSTAQNTGVDHSQYLYDVSQSTVLVKAFLANPTDETRLEAKNFILGNLYAGEFKTTLLKLLALPGEEIPTDGEDITIVHPSKPPVNPEPPTPIDPNPPVEPPVTLEPPVEPPVVTPPTPPVVIPPINGGETTAEIEKVHPVEKTDDGYKWVVTNPQKPYYVFETEGVRIEVTLDSIKDVKDLEVYWLNKDKGYYDLVIKVNGKIINSMKTPVKLKFKYQNAYLLQIKEGNKKTAIPYVYKDGAFSFKAKGSSSFYFSKKLITFKDINNNQNKKVIEELASRYIVNGTAPGYYNPNGSLTRAEFSAMLVRGLGIDNSGAYEGVFNDVKEKDWFAKDVYALYSTGIIKGVTPTKFKPNSPLTRQQAAVMLNRALEYLDVEKGETEKLDFNDAAKISEDAKPAVATMKTLGIFNGKPGNNFDPQAKLTRSEMAKVLQKTLEIAGLF</sequence>
<dbReference type="SUPFAM" id="SSF52058">
    <property type="entry name" value="L domain-like"/>
    <property type="match status" value="2"/>
</dbReference>
<dbReference type="PANTHER" id="PTHR45661:SF3">
    <property type="entry name" value="IG-LIKE DOMAIN-CONTAINING PROTEIN"/>
    <property type="match status" value="1"/>
</dbReference>
<protein>
    <submittedName>
        <fullName evidence="7">Alpha-amylase/pullulanase</fullName>
        <ecNumber evidence="7">3.2.1.4</ecNumber>
    </submittedName>
</protein>
<feature type="compositionally biased region" description="Basic and acidic residues" evidence="5">
    <location>
        <begin position="1917"/>
        <end position="1931"/>
    </location>
</feature>
<evidence type="ECO:0000256" key="4">
    <source>
        <dbReference type="SAM" id="Coils"/>
    </source>
</evidence>
<keyword evidence="7" id="KW-0378">Hydrolase</keyword>
<dbReference type="GO" id="GO:0005576">
    <property type="term" value="C:extracellular region"/>
    <property type="evidence" value="ECO:0007669"/>
    <property type="project" value="UniProtKB-SubCell"/>
</dbReference>
<dbReference type="InterPro" id="IPR026906">
    <property type="entry name" value="LRR_5"/>
</dbReference>
<feature type="compositionally biased region" description="Acidic residues" evidence="5">
    <location>
        <begin position="2610"/>
        <end position="2635"/>
    </location>
</feature>
<feature type="region of interest" description="Disordered" evidence="5">
    <location>
        <begin position="2762"/>
        <end position="2787"/>
    </location>
</feature>
<feature type="region of interest" description="Disordered" evidence="5">
    <location>
        <begin position="1904"/>
        <end position="1931"/>
    </location>
</feature>
<reference evidence="7 8" key="1">
    <citation type="submission" date="2018-06" db="EMBL/GenBank/DDBJ databases">
        <authorList>
            <consortium name="Pathogen Informatics"/>
            <person name="Doyle S."/>
        </authorList>
    </citation>
    <scope>NUCLEOTIDE SEQUENCE [LARGE SCALE GENOMIC DNA]</scope>
    <source>
        <strain evidence="7 8">NCTC7582</strain>
    </source>
</reference>
<keyword evidence="3" id="KW-0732">Signal</keyword>
<dbReference type="Proteomes" id="UP000251431">
    <property type="component" value="Unassembled WGS sequence"/>
</dbReference>
<feature type="region of interest" description="Disordered" evidence="5">
    <location>
        <begin position="2592"/>
        <end position="2660"/>
    </location>
</feature>
<evidence type="ECO:0000256" key="1">
    <source>
        <dbReference type="ARBA" id="ARBA00004613"/>
    </source>
</evidence>
<dbReference type="InterPro" id="IPR032675">
    <property type="entry name" value="LRR_dom_sf"/>
</dbReference>
<evidence type="ECO:0000313" key="7">
    <source>
        <dbReference type="EMBL" id="SPU37333.1"/>
    </source>
</evidence>
<feature type="domain" description="SLH" evidence="6">
    <location>
        <begin position="3066"/>
        <end position="3125"/>
    </location>
</feature>
<dbReference type="GO" id="GO:0008810">
    <property type="term" value="F:cellulase activity"/>
    <property type="evidence" value="ECO:0007669"/>
    <property type="project" value="UniProtKB-EC"/>
</dbReference>
<keyword evidence="7" id="KW-0326">Glycosidase</keyword>
<name>A0A2X1A002_9BACI</name>
<evidence type="ECO:0000256" key="2">
    <source>
        <dbReference type="ARBA" id="ARBA00022525"/>
    </source>
</evidence>
<feature type="domain" description="SLH" evidence="6">
    <location>
        <begin position="2940"/>
        <end position="3000"/>
    </location>
</feature>